<keyword evidence="1" id="KW-0732">Signal</keyword>
<keyword evidence="3" id="KW-1185">Reference proteome</keyword>
<accession>A0A1L9RNE9</accession>
<sequence>MHLSKILLPLLPITLTLASNPNPNPNPVVPRAPESTGGLLNDLPGIIDGVKDILSQDTIEDLQVIIKGGATLLGGDTPQNLKDLLSKDNLNQLQDIITNAHGLLSAKFVNNTETLIDEATPLVTDVSKLLSAILSTIFE</sequence>
<dbReference type="OrthoDB" id="3438016at2759"/>
<dbReference type="AlphaFoldDB" id="A0A1L9RNE9"/>
<evidence type="ECO:0000256" key="1">
    <source>
        <dbReference type="SAM" id="SignalP"/>
    </source>
</evidence>
<dbReference type="GeneID" id="63745464"/>
<proteinExistence type="predicted"/>
<organism evidence="2 3">
    <name type="scientific">Aspergillus wentii DTO 134E9</name>
    <dbReference type="NCBI Taxonomy" id="1073089"/>
    <lineage>
        <taxon>Eukaryota</taxon>
        <taxon>Fungi</taxon>
        <taxon>Dikarya</taxon>
        <taxon>Ascomycota</taxon>
        <taxon>Pezizomycotina</taxon>
        <taxon>Eurotiomycetes</taxon>
        <taxon>Eurotiomycetidae</taxon>
        <taxon>Eurotiales</taxon>
        <taxon>Aspergillaceae</taxon>
        <taxon>Aspergillus</taxon>
        <taxon>Aspergillus subgen. Cremei</taxon>
    </lineage>
</organism>
<protein>
    <submittedName>
        <fullName evidence="2">Uncharacterized protein</fullName>
    </submittedName>
</protein>
<evidence type="ECO:0000313" key="3">
    <source>
        <dbReference type="Proteomes" id="UP000184383"/>
    </source>
</evidence>
<dbReference type="Proteomes" id="UP000184383">
    <property type="component" value="Unassembled WGS sequence"/>
</dbReference>
<name>A0A1L9RNE9_ASPWE</name>
<feature type="signal peptide" evidence="1">
    <location>
        <begin position="1"/>
        <end position="18"/>
    </location>
</feature>
<feature type="chain" id="PRO_5012724888" evidence="1">
    <location>
        <begin position="19"/>
        <end position="139"/>
    </location>
</feature>
<gene>
    <name evidence="2" type="ORF">ASPWEDRAFT_151903</name>
</gene>
<dbReference type="VEuPathDB" id="FungiDB:ASPWEDRAFT_151903"/>
<dbReference type="EMBL" id="KV878211">
    <property type="protein sequence ID" value="OJJ36475.1"/>
    <property type="molecule type" value="Genomic_DNA"/>
</dbReference>
<evidence type="ECO:0000313" key="2">
    <source>
        <dbReference type="EMBL" id="OJJ36475.1"/>
    </source>
</evidence>
<reference evidence="3" key="1">
    <citation type="journal article" date="2017" name="Genome Biol.">
        <title>Comparative genomics reveals high biological diversity and specific adaptations in the industrially and medically important fungal genus Aspergillus.</title>
        <authorList>
            <person name="de Vries R.P."/>
            <person name="Riley R."/>
            <person name="Wiebenga A."/>
            <person name="Aguilar-Osorio G."/>
            <person name="Amillis S."/>
            <person name="Uchima C.A."/>
            <person name="Anderluh G."/>
            <person name="Asadollahi M."/>
            <person name="Askin M."/>
            <person name="Barry K."/>
            <person name="Battaglia E."/>
            <person name="Bayram O."/>
            <person name="Benocci T."/>
            <person name="Braus-Stromeyer S.A."/>
            <person name="Caldana C."/>
            <person name="Canovas D."/>
            <person name="Cerqueira G.C."/>
            <person name="Chen F."/>
            <person name="Chen W."/>
            <person name="Choi C."/>
            <person name="Clum A."/>
            <person name="Dos Santos R.A."/>
            <person name="Damasio A.R."/>
            <person name="Diallinas G."/>
            <person name="Emri T."/>
            <person name="Fekete E."/>
            <person name="Flipphi M."/>
            <person name="Freyberg S."/>
            <person name="Gallo A."/>
            <person name="Gournas C."/>
            <person name="Habgood R."/>
            <person name="Hainaut M."/>
            <person name="Harispe M.L."/>
            <person name="Henrissat B."/>
            <person name="Hilden K.S."/>
            <person name="Hope R."/>
            <person name="Hossain A."/>
            <person name="Karabika E."/>
            <person name="Karaffa L."/>
            <person name="Karanyi Z."/>
            <person name="Krasevec N."/>
            <person name="Kuo A."/>
            <person name="Kusch H."/>
            <person name="LaButti K."/>
            <person name="Lagendijk E.L."/>
            <person name="Lapidus A."/>
            <person name="Levasseur A."/>
            <person name="Lindquist E."/>
            <person name="Lipzen A."/>
            <person name="Logrieco A.F."/>
            <person name="MacCabe A."/>
            <person name="Maekelae M.R."/>
            <person name="Malavazi I."/>
            <person name="Melin P."/>
            <person name="Meyer V."/>
            <person name="Mielnichuk N."/>
            <person name="Miskei M."/>
            <person name="Molnar A.P."/>
            <person name="Mule G."/>
            <person name="Ngan C.Y."/>
            <person name="Orejas M."/>
            <person name="Orosz E."/>
            <person name="Ouedraogo J.P."/>
            <person name="Overkamp K.M."/>
            <person name="Park H.-S."/>
            <person name="Perrone G."/>
            <person name="Piumi F."/>
            <person name="Punt P.J."/>
            <person name="Ram A.F."/>
            <person name="Ramon A."/>
            <person name="Rauscher S."/>
            <person name="Record E."/>
            <person name="Riano-Pachon D.M."/>
            <person name="Robert V."/>
            <person name="Roehrig J."/>
            <person name="Ruller R."/>
            <person name="Salamov A."/>
            <person name="Salih N.S."/>
            <person name="Samson R.A."/>
            <person name="Sandor E."/>
            <person name="Sanguinetti M."/>
            <person name="Schuetze T."/>
            <person name="Sepcic K."/>
            <person name="Shelest E."/>
            <person name="Sherlock G."/>
            <person name="Sophianopoulou V."/>
            <person name="Squina F.M."/>
            <person name="Sun H."/>
            <person name="Susca A."/>
            <person name="Todd R.B."/>
            <person name="Tsang A."/>
            <person name="Unkles S.E."/>
            <person name="van de Wiele N."/>
            <person name="van Rossen-Uffink D."/>
            <person name="Oliveira J.V."/>
            <person name="Vesth T.C."/>
            <person name="Visser J."/>
            <person name="Yu J.-H."/>
            <person name="Zhou M."/>
            <person name="Andersen M.R."/>
            <person name="Archer D.B."/>
            <person name="Baker S.E."/>
            <person name="Benoit I."/>
            <person name="Brakhage A.A."/>
            <person name="Braus G.H."/>
            <person name="Fischer R."/>
            <person name="Frisvad J.C."/>
            <person name="Goldman G.H."/>
            <person name="Houbraken J."/>
            <person name="Oakley B."/>
            <person name="Pocsi I."/>
            <person name="Scazzocchio C."/>
            <person name="Seiboth B."/>
            <person name="vanKuyk P.A."/>
            <person name="Wortman J."/>
            <person name="Dyer P.S."/>
            <person name="Grigoriev I.V."/>
        </authorList>
    </citation>
    <scope>NUCLEOTIDE SEQUENCE [LARGE SCALE GENOMIC DNA]</scope>
    <source>
        <strain evidence="3">DTO 134E9</strain>
    </source>
</reference>
<dbReference type="RefSeq" id="XP_040690151.1">
    <property type="nucleotide sequence ID" value="XM_040829616.1"/>
</dbReference>